<dbReference type="EMBL" id="LR796233">
    <property type="protein sequence ID" value="CAB4129254.1"/>
    <property type="molecule type" value="Genomic_DNA"/>
</dbReference>
<proteinExistence type="predicted"/>
<sequence>MDYGMFSEQGNKLVDRVVAEARVQGWDWPKTARHLALLSKAHPKTAGEAYDTVVREVVYKSLNYNTNFYY</sequence>
<evidence type="ECO:0000313" key="1">
    <source>
        <dbReference type="EMBL" id="CAB4129254.1"/>
    </source>
</evidence>
<name>A0A6J5L4A5_9CAUD</name>
<gene>
    <name evidence="1" type="ORF">UFOVP112_352</name>
</gene>
<accession>A0A6J5L4A5</accession>
<reference evidence="1" key="1">
    <citation type="submission" date="2020-04" db="EMBL/GenBank/DDBJ databases">
        <authorList>
            <person name="Chiriac C."/>
            <person name="Salcher M."/>
            <person name="Ghai R."/>
            <person name="Kavagutti S V."/>
        </authorList>
    </citation>
    <scope>NUCLEOTIDE SEQUENCE</scope>
</reference>
<protein>
    <submittedName>
        <fullName evidence="1">Uncharacterized protein</fullName>
    </submittedName>
</protein>
<organism evidence="1">
    <name type="scientific">uncultured Caudovirales phage</name>
    <dbReference type="NCBI Taxonomy" id="2100421"/>
    <lineage>
        <taxon>Viruses</taxon>
        <taxon>Duplodnaviria</taxon>
        <taxon>Heunggongvirae</taxon>
        <taxon>Uroviricota</taxon>
        <taxon>Caudoviricetes</taxon>
        <taxon>Peduoviridae</taxon>
        <taxon>Maltschvirus</taxon>
        <taxon>Maltschvirus maltsch</taxon>
    </lineage>
</organism>